<gene>
    <name evidence="1" type="ORF">CN596_30740</name>
</gene>
<sequence length="280" mass="27943">MLEKNEFDSHEILNGAVFDHNLIGPTLPPIPPFTLPTGPTGIGSTGPTGPTGITGVTGPTGSTGIGITGPTGPTGGTGITGPTGPTGGTGIIGPTGPTGETGPTGATGPTGVTGPTGATEGCLCDCCVLPMQNVLQQLIGETVLLGTIADAPNAPPLFFLFTITSVNDFLVTVTDGITSFVVNISDVTGVGFLPPGPSITLIPPVELGCECDCRERPIRELLDTLIGSTVNLLASTGSTAADFNVEQTGLGIVLGTLPINPTTIVRFAISTCKITAVNIL</sequence>
<organism evidence="1 2">
    <name type="scientific">Bacillus toyonensis</name>
    <dbReference type="NCBI Taxonomy" id="155322"/>
    <lineage>
        <taxon>Bacteria</taxon>
        <taxon>Bacillati</taxon>
        <taxon>Bacillota</taxon>
        <taxon>Bacilli</taxon>
        <taxon>Bacillales</taxon>
        <taxon>Bacillaceae</taxon>
        <taxon>Bacillus</taxon>
        <taxon>Bacillus cereus group</taxon>
    </lineage>
</organism>
<reference evidence="1 2" key="1">
    <citation type="submission" date="2017-09" db="EMBL/GenBank/DDBJ databases">
        <title>Large-scale bioinformatics analysis of Bacillus genomes uncovers conserved roles of natural products in bacterial physiology.</title>
        <authorList>
            <consortium name="Agbiome Team Llc"/>
            <person name="Bleich R.M."/>
            <person name="Kirk G.J."/>
            <person name="Santa Maria K.C."/>
            <person name="Allen S.E."/>
            <person name="Farag S."/>
            <person name="Shank E.A."/>
            <person name="Bowers A."/>
        </authorList>
    </citation>
    <scope>NUCLEOTIDE SEQUENCE [LARGE SCALE GENOMIC DNA]</scope>
    <source>
        <strain evidence="1 2">AFS027958</strain>
    </source>
</reference>
<name>A0AB36SEW5_9BACI</name>
<accession>A0AB36SEW5</accession>
<dbReference type="EMBL" id="NUAJ01000067">
    <property type="protein sequence ID" value="PEN44843.1"/>
    <property type="molecule type" value="Genomic_DNA"/>
</dbReference>
<protein>
    <submittedName>
        <fullName evidence="1">BclA protein</fullName>
    </submittedName>
</protein>
<dbReference type="Proteomes" id="UP000220934">
    <property type="component" value="Unassembled WGS sequence"/>
</dbReference>
<dbReference type="NCBIfam" id="TIGR03720">
    <property type="entry name" value="exospor_lead"/>
    <property type="match status" value="1"/>
</dbReference>
<comment type="caution">
    <text evidence="1">The sequence shown here is derived from an EMBL/GenBank/DDBJ whole genome shotgun (WGS) entry which is preliminary data.</text>
</comment>
<dbReference type="AlphaFoldDB" id="A0AB36SEW5"/>
<evidence type="ECO:0000313" key="1">
    <source>
        <dbReference type="EMBL" id="PEN44843.1"/>
    </source>
</evidence>
<evidence type="ECO:0000313" key="2">
    <source>
        <dbReference type="Proteomes" id="UP000220934"/>
    </source>
</evidence>
<dbReference type="InterPro" id="IPR021201">
    <property type="entry name" value="Leader_pep_exosporium"/>
</dbReference>
<dbReference type="RefSeq" id="WP_098015904.1">
    <property type="nucleotide sequence ID" value="NZ_NUAJ01000067.1"/>
</dbReference>
<proteinExistence type="predicted"/>